<organism evidence="1 2">
    <name type="scientific">Mucuna pruriens</name>
    <name type="common">Velvet bean</name>
    <name type="synonym">Dolichos pruriens</name>
    <dbReference type="NCBI Taxonomy" id="157652"/>
    <lineage>
        <taxon>Eukaryota</taxon>
        <taxon>Viridiplantae</taxon>
        <taxon>Streptophyta</taxon>
        <taxon>Embryophyta</taxon>
        <taxon>Tracheophyta</taxon>
        <taxon>Spermatophyta</taxon>
        <taxon>Magnoliopsida</taxon>
        <taxon>eudicotyledons</taxon>
        <taxon>Gunneridae</taxon>
        <taxon>Pentapetalae</taxon>
        <taxon>rosids</taxon>
        <taxon>fabids</taxon>
        <taxon>Fabales</taxon>
        <taxon>Fabaceae</taxon>
        <taxon>Papilionoideae</taxon>
        <taxon>50 kb inversion clade</taxon>
        <taxon>NPAAA clade</taxon>
        <taxon>indigoferoid/millettioid clade</taxon>
        <taxon>Phaseoleae</taxon>
        <taxon>Mucuna</taxon>
    </lineage>
</organism>
<reference evidence="1" key="1">
    <citation type="submission" date="2018-05" db="EMBL/GenBank/DDBJ databases">
        <title>Draft genome of Mucuna pruriens seed.</title>
        <authorList>
            <person name="Nnadi N.E."/>
            <person name="Vos R."/>
            <person name="Hasami M.H."/>
            <person name="Devisetty U.K."/>
            <person name="Aguiy J.C."/>
        </authorList>
    </citation>
    <scope>NUCLEOTIDE SEQUENCE [LARGE SCALE GENOMIC DNA]</scope>
    <source>
        <strain evidence="1">JCA_2017</strain>
    </source>
</reference>
<sequence>MQNGLKATWPNVRDNLDVWVPSCGRLSLLALLPPLEAKSGMSVACFTNKSHLPPWVVKWMCALVPLARRKRMMWWFGQSPKMENSFPR</sequence>
<keyword evidence="2" id="KW-1185">Reference proteome</keyword>
<evidence type="ECO:0000313" key="2">
    <source>
        <dbReference type="Proteomes" id="UP000257109"/>
    </source>
</evidence>
<name>A0A371FM84_MUCPR</name>
<dbReference type="Proteomes" id="UP000257109">
    <property type="component" value="Unassembled WGS sequence"/>
</dbReference>
<protein>
    <submittedName>
        <fullName evidence="1">Uncharacterized protein</fullName>
    </submittedName>
</protein>
<evidence type="ECO:0000313" key="1">
    <source>
        <dbReference type="EMBL" id="RDX79455.1"/>
    </source>
</evidence>
<dbReference type="EMBL" id="QJKJ01008534">
    <property type="protein sequence ID" value="RDX79455.1"/>
    <property type="molecule type" value="Genomic_DNA"/>
</dbReference>
<dbReference type="AlphaFoldDB" id="A0A371FM84"/>
<accession>A0A371FM84</accession>
<comment type="caution">
    <text evidence="1">The sequence shown here is derived from an EMBL/GenBank/DDBJ whole genome shotgun (WGS) entry which is preliminary data.</text>
</comment>
<gene>
    <name evidence="1" type="ORF">CR513_40120</name>
</gene>
<proteinExistence type="predicted"/>
<feature type="non-terminal residue" evidence="1">
    <location>
        <position position="1"/>
    </location>
</feature>